<reference evidence="2" key="1">
    <citation type="submission" date="2023-10" db="EMBL/GenBank/DDBJ databases">
        <authorList>
            <person name="Chen Y."/>
            <person name="Shah S."/>
            <person name="Dougan E. K."/>
            <person name="Thang M."/>
            <person name="Chan C."/>
        </authorList>
    </citation>
    <scope>NUCLEOTIDE SEQUENCE [LARGE SCALE GENOMIC DNA]</scope>
</reference>
<gene>
    <name evidence="2" type="ORF">PCOR1329_LOCUS78668</name>
</gene>
<proteinExistence type="predicted"/>
<feature type="compositionally biased region" description="Low complexity" evidence="1">
    <location>
        <begin position="206"/>
        <end position="231"/>
    </location>
</feature>
<evidence type="ECO:0000313" key="3">
    <source>
        <dbReference type="Proteomes" id="UP001189429"/>
    </source>
</evidence>
<feature type="non-terminal residue" evidence="2">
    <location>
        <position position="445"/>
    </location>
</feature>
<feature type="non-terminal residue" evidence="2">
    <location>
        <position position="1"/>
    </location>
</feature>
<protein>
    <submittedName>
        <fullName evidence="2">Uncharacterized protein</fullName>
    </submittedName>
</protein>
<feature type="region of interest" description="Disordered" evidence="1">
    <location>
        <begin position="206"/>
        <end position="307"/>
    </location>
</feature>
<evidence type="ECO:0000256" key="1">
    <source>
        <dbReference type="SAM" id="MobiDB-lite"/>
    </source>
</evidence>
<name>A0ABN9XT11_9DINO</name>
<comment type="caution">
    <text evidence="2">The sequence shown here is derived from an EMBL/GenBank/DDBJ whole genome shotgun (WGS) entry which is preliminary data.</text>
</comment>
<dbReference type="EMBL" id="CAUYUJ010020990">
    <property type="protein sequence ID" value="CAK0901854.1"/>
    <property type="molecule type" value="Genomic_DNA"/>
</dbReference>
<organism evidence="2 3">
    <name type="scientific">Prorocentrum cordatum</name>
    <dbReference type="NCBI Taxonomy" id="2364126"/>
    <lineage>
        <taxon>Eukaryota</taxon>
        <taxon>Sar</taxon>
        <taxon>Alveolata</taxon>
        <taxon>Dinophyceae</taxon>
        <taxon>Prorocentrales</taxon>
        <taxon>Prorocentraceae</taxon>
        <taxon>Prorocentrum</taxon>
    </lineage>
</organism>
<feature type="compositionally biased region" description="Low complexity" evidence="1">
    <location>
        <begin position="240"/>
        <end position="250"/>
    </location>
</feature>
<evidence type="ECO:0000313" key="2">
    <source>
        <dbReference type="EMBL" id="CAK0901854.1"/>
    </source>
</evidence>
<feature type="compositionally biased region" description="Low complexity" evidence="1">
    <location>
        <begin position="11"/>
        <end position="30"/>
    </location>
</feature>
<feature type="compositionally biased region" description="Low complexity" evidence="1">
    <location>
        <begin position="257"/>
        <end position="283"/>
    </location>
</feature>
<accession>A0ABN9XT11</accession>
<feature type="region of interest" description="Disordered" evidence="1">
    <location>
        <begin position="1"/>
        <end position="30"/>
    </location>
</feature>
<sequence length="445" mass="41503">EPPASPGAQNAGGYAAGSEGPPSSSLAAAAASTLPSHRGASNWAFSPALLAAVGFLPAETLAGCLAHASLGPPFAGLVQGLAGASAVPSSDLVFALRSLAAAAPGHAAPAALAAAALFGRPGRPVGLAEVVHTLLLGADFLDPVVAEALVVVYGGSAQGAAAALRAVGQRWAAGAASYSSSGAAVASSGGGAANGASGPGPLQPAAVPAAGAAGHSSGGAAAASSGGSAASGPGGPGPALPAAAPAAGAPSAPPPWHASAGAALPTDLPVLGGQLPPVPSGASRRSRRAPAAGGGGQSTQRRILPRADGRALTDVEILRLAATYPRGQPLYRHSGQAFFLYGSHGQKIGVAIRPAEGGGCVSCWLRQGKITLSGSLGMQAALLGAVQNWTAPWAGGHAQGAAPPGPAALAVQPPPALAPAGGPAAGAGPGGAAPPAGPAAGAGSG</sequence>
<dbReference type="Proteomes" id="UP001189429">
    <property type="component" value="Unassembled WGS sequence"/>
</dbReference>
<feature type="region of interest" description="Disordered" evidence="1">
    <location>
        <begin position="396"/>
        <end position="445"/>
    </location>
</feature>
<keyword evidence="3" id="KW-1185">Reference proteome</keyword>
<feature type="compositionally biased region" description="Low complexity" evidence="1">
    <location>
        <begin position="396"/>
        <end position="411"/>
    </location>
</feature>